<dbReference type="Gene3D" id="3.40.50.1820">
    <property type="entry name" value="alpha/beta hydrolase"/>
    <property type="match status" value="1"/>
</dbReference>
<feature type="domain" description="AB hydrolase-1" evidence="1">
    <location>
        <begin position="38"/>
        <end position="186"/>
    </location>
</feature>
<accession>F6ERF6</accession>
<dbReference type="AlphaFoldDB" id="F6ERF6"/>
<dbReference type="SUPFAM" id="SSF53474">
    <property type="entry name" value="alpha/beta-Hydrolases"/>
    <property type="match status" value="1"/>
</dbReference>
<dbReference type="eggNOG" id="COG1073">
    <property type="taxonomic scope" value="Bacteria"/>
</dbReference>
<reference evidence="2 3" key="1">
    <citation type="journal article" date="2011" name="J. Bacteriol.">
        <title>Complete genome sequence of Amycolicicoccus subflavus DQS3-9A1T, an actinomycete isolated from crude oil-polluted soil.</title>
        <authorList>
            <person name="Cai M."/>
            <person name="Chen W.M."/>
            <person name="Nie Y."/>
            <person name="Chi C.Q."/>
            <person name="Wang Y.N."/>
            <person name="Tang Y.Q."/>
            <person name="Li G.Y."/>
            <person name="Wu X.L."/>
        </authorList>
    </citation>
    <scope>NUCLEOTIDE SEQUENCE [LARGE SCALE GENOMIC DNA]</scope>
    <source>
        <strain evidence="3">DSM 45089 / DQS3-9A1</strain>
    </source>
</reference>
<dbReference type="OrthoDB" id="9796770at2"/>
<dbReference type="HOGENOM" id="CLU_020336_13_2_11"/>
<proteinExistence type="predicted"/>
<keyword evidence="2" id="KW-0378">Hydrolase</keyword>
<evidence type="ECO:0000259" key="1">
    <source>
        <dbReference type="Pfam" id="PF00561"/>
    </source>
</evidence>
<dbReference type="GO" id="GO:0016787">
    <property type="term" value="F:hydrolase activity"/>
    <property type="evidence" value="ECO:0007669"/>
    <property type="project" value="UniProtKB-KW"/>
</dbReference>
<evidence type="ECO:0000313" key="3">
    <source>
        <dbReference type="Proteomes" id="UP000009235"/>
    </source>
</evidence>
<dbReference type="Pfam" id="PF00561">
    <property type="entry name" value="Abhydrolase_1"/>
    <property type="match status" value="1"/>
</dbReference>
<name>F6ERF6_HOYSD</name>
<sequence length="298" mass="32133">MSQVHAAVGSAKVRRREGHVVVGGVRLGITEFGSGGRLVILAPSLLMSRRMQEPMARTLAEKGFHVVCMNSVLSSGRRKADPEQYSSEALGKRMVALLDAMGGEVAVFGGTSLGANAALEAALREPNRTVAVIAESPMLDKSSVNLAPLLLLAHQLFTLGRPVLWGARRLAGFLPSHSLATRLLWDFLATPTEEHASLVKGLFMGRVAPPRNRRRSISVPALVIGPERAFLHSRFDALQLAREIPDAHLQPVPSSWTLRTRPQAVAPAIVSFLTEAFAAPWVIARTAYTPNIGDSHLN</sequence>
<organism evidence="2 3">
    <name type="scientific">Hoyosella subflava (strain DSM 45089 / JCM 17490 / NBRC 109087 / DQS3-9A1)</name>
    <name type="common">Amycolicicoccus subflavus</name>
    <dbReference type="NCBI Taxonomy" id="443218"/>
    <lineage>
        <taxon>Bacteria</taxon>
        <taxon>Bacillati</taxon>
        <taxon>Actinomycetota</taxon>
        <taxon>Actinomycetes</taxon>
        <taxon>Mycobacteriales</taxon>
        <taxon>Hoyosellaceae</taxon>
        <taxon>Hoyosella</taxon>
    </lineage>
</organism>
<dbReference type="InterPro" id="IPR000073">
    <property type="entry name" value="AB_hydrolase_1"/>
</dbReference>
<dbReference type="InterPro" id="IPR029058">
    <property type="entry name" value="AB_hydrolase_fold"/>
</dbReference>
<dbReference type="RefSeq" id="WP_013804828.1">
    <property type="nucleotide sequence ID" value="NC_015564.1"/>
</dbReference>
<keyword evidence="3" id="KW-1185">Reference proteome</keyword>
<dbReference type="Proteomes" id="UP000009235">
    <property type="component" value="Chromosome"/>
</dbReference>
<dbReference type="EMBL" id="CP002786">
    <property type="protein sequence ID" value="AEF38476.1"/>
    <property type="molecule type" value="Genomic_DNA"/>
</dbReference>
<dbReference type="KEGG" id="asd:AS9A_0016"/>
<protein>
    <submittedName>
        <fullName evidence="2">Putative hydrolase (Alpha/beta fold)</fullName>
    </submittedName>
</protein>
<evidence type="ECO:0000313" key="2">
    <source>
        <dbReference type="EMBL" id="AEF38476.1"/>
    </source>
</evidence>
<dbReference type="STRING" id="443218.AS9A_0016"/>
<gene>
    <name evidence="2" type="ordered locus">AS9A_0016</name>
</gene>